<sequence>MNELDAMVDESGRWGKLSKYHLITLMFHDQPKPVNPHIERYEQHLADVSLPDIPFHAGPLFNGHDDYEIPSTTDHKRLFIAFFTLARNPPFTYVTFAHRRSEFDGDKSRFEAQLKRDLAAADADGDEDARVLHVPAPGSLAPHAVHEHVRVLGFQRAFPPPVDLLVDLLEFVAQCPGWHPLAPQQPADVVHPACAHAREAHLHQRLLDAGFAPPAALDHRRPEHGVVEPYDFIGHGFRPSFQSRFSCVSD</sequence>
<name>B7GP59_BIFLS</name>
<dbReference type="AlphaFoldDB" id="B7GP59"/>
<proteinExistence type="predicted"/>
<dbReference type="Proteomes" id="UP000001360">
    <property type="component" value="Chromosome"/>
</dbReference>
<dbReference type="KEGG" id="bln:Blon_0559"/>
<gene>
    <name evidence="1" type="ordered locus">Blon_0559</name>
</gene>
<accession>B7GP59</accession>
<protein>
    <submittedName>
        <fullName evidence="1">Uncharacterized protein</fullName>
    </submittedName>
</protein>
<reference evidence="1 2" key="1">
    <citation type="journal article" date="2008" name="Proc. Natl. Acad. Sci. U.S.A.">
        <title>The genome sequence of Bifidobacterium longum subsp. infantis reveals adaptations for milk utilization within the infant microbiome.</title>
        <authorList>
            <person name="Sela D.A."/>
            <person name="Chapman J."/>
            <person name="Adeuya A."/>
            <person name="Kim J.H."/>
            <person name="Chen F."/>
            <person name="Whitehead T.R."/>
            <person name="Lapidus A."/>
            <person name="Rokhsar D.S."/>
            <person name="Lebrilla C.B."/>
            <person name="German J.B."/>
            <person name="Price N.P."/>
            <person name="Richardson P.M."/>
            <person name="Mills D.A."/>
        </authorList>
    </citation>
    <scope>NUCLEOTIDE SEQUENCE [LARGE SCALE GENOMIC DNA]</scope>
    <source>
        <strain evidence="2">ATCC 15697 / DSM 20088 / JCM 1222 / NCTC 11817 / S12 [JGI]</strain>
    </source>
</reference>
<evidence type="ECO:0000313" key="1">
    <source>
        <dbReference type="EMBL" id="ACJ51671.1"/>
    </source>
</evidence>
<evidence type="ECO:0000313" key="2">
    <source>
        <dbReference type="Proteomes" id="UP000001360"/>
    </source>
</evidence>
<organism evidence="1 2">
    <name type="scientific">Bifidobacterium longum subsp. infantis (strain ATCC 15697 / DSM 20088 / JCM 1222 / NCTC 11817 / S12)</name>
    <dbReference type="NCBI Taxonomy" id="391904"/>
    <lineage>
        <taxon>Bacteria</taxon>
        <taxon>Bacillati</taxon>
        <taxon>Actinomycetota</taxon>
        <taxon>Actinomycetes</taxon>
        <taxon>Bifidobacteriales</taxon>
        <taxon>Bifidobacteriaceae</taxon>
        <taxon>Bifidobacterium</taxon>
    </lineage>
</organism>
<dbReference type="EMBL" id="CP001095">
    <property type="protein sequence ID" value="ACJ51671.1"/>
    <property type="molecule type" value="Genomic_DNA"/>
</dbReference>